<dbReference type="PANTHER" id="PTHR13774:SF32">
    <property type="entry name" value="ANTISENSE-ENHANCING SEQUENCE 1"/>
    <property type="match status" value="1"/>
</dbReference>
<dbReference type="Proteomes" id="UP000092668">
    <property type="component" value="Unassembled WGS sequence"/>
</dbReference>
<protein>
    <recommendedName>
        <fullName evidence="4">PhzF family phenazine biosynthesis protein</fullName>
    </recommendedName>
</protein>
<evidence type="ECO:0008006" key="4">
    <source>
        <dbReference type="Google" id="ProtNLM"/>
    </source>
</evidence>
<feature type="active site" evidence="1">
    <location>
        <position position="56"/>
    </location>
</feature>
<comment type="caution">
    <text evidence="2">The sequence shown here is derived from an EMBL/GenBank/DDBJ whole genome shotgun (WGS) entry which is preliminary data.</text>
</comment>
<dbReference type="PANTHER" id="PTHR13774">
    <property type="entry name" value="PHENAZINE BIOSYNTHESIS PROTEIN"/>
    <property type="match status" value="1"/>
</dbReference>
<evidence type="ECO:0000313" key="2">
    <source>
        <dbReference type="EMBL" id="OBY32336.1"/>
    </source>
</evidence>
<dbReference type="GO" id="GO:0016853">
    <property type="term" value="F:isomerase activity"/>
    <property type="evidence" value="ECO:0007669"/>
    <property type="project" value="TreeGrafter"/>
</dbReference>
<name>A0A1B8SHY0_9MYCO</name>
<dbReference type="GO" id="GO:0005737">
    <property type="term" value="C:cytoplasm"/>
    <property type="evidence" value="ECO:0007669"/>
    <property type="project" value="TreeGrafter"/>
</dbReference>
<dbReference type="InterPro" id="IPR003719">
    <property type="entry name" value="Phenazine_PhzF-like"/>
</dbReference>
<dbReference type="PIRSF" id="PIRSF016184">
    <property type="entry name" value="PhzC_PhzF"/>
    <property type="match status" value="1"/>
</dbReference>
<dbReference type="Pfam" id="PF02567">
    <property type="entry name" value="PhzC-PhzF"/>
    <property type="match status" value="1"/>
</dbReference>
<dbReference type="AlphaFoldDB" id="A0A1B8SHY0"/>
<keyword evidence="3" id="KW-1185">Reference proteome</keyword>
<dbReference type="Gene3D" id="3.10.310.10">
    <property type="entry name" value="Diaminopimelate Epimerase, Chain A, domain 1"/>
    <property type="match status" value="2"/>
</dbReference>
<evidence type="ECO:0000256" key="1">
    <source>
        <dbReference type="PIRSR" id="PIRSR016184-1"/>
    </source>
</evidence>
<evidence type="ECO:0000313" key="3">
    <source>
        <dbReference type="Proteomes" id="UP000092668"/>
    </source>
</evidence>
<accession>A0A1B8SHY0</accession>
<organism evidence="2 3">
    <name type="scientific">Mycolicibacter kumamotonensis</name>
    <dbReference type="NCBI Taxonomy" id="354243"/>
    <lineage>
        <taxon>Bacteria</taxon>
        <taxon>Bacillati</taxon>
        <taxon>Actinomycetota</taxon>
        <taxon>Actinomycetes</taxon>
        <taxon>Mycobacteriales</taxon>
        <taxon>Mycobacteriaceae</taxon>
        <taxon>Mycolicibacter</taxon>
    </lineage>
</organism>
<dbReference type="EMBL" id="LFOE01000007">
    <property type="protein sequence ID" value="OBY32336.1"/>
    <property type="molecule type" value="Genomic_DNA"/>
</dbReference>
<reference evidence="2 3" key="1">
    <citation type="submission" date="2015-06" db="EMBL/GenBank/DDBJ databases">
        <title>Genome sequence of Mycobacterium kumamotonense strain Roo.</title>
        <authorList>
            <person name="Greninger A.L."/>
            <person name="Cunningham G."/>
            <person name="Miller S."/>
        </authorList>
    </citation>
    <scope>NUCLEOTIDE SEQUENCE [LARGE SCALE GENOMIC DNA]</scope>
    <source>
        <strain evidence="2 3">Roo</strain>
    </source>
</reference>
<sequence>MLEAVNSDFVVHVEVLRVFADDRGDYGNPLGVVFDGASVPETARRQQLAATLGFSETIFIDDAERGRLRIFTPATELPFAGHPTVGPPGCWPANSATRSRLWKPRAVWSRHGLPENRWVRGSLAATPPWWHERLADSAAVDALDGPLNPAQDATQVWAWRDEPAGVLRARVFAARYGVAEDEACGSTSMRLAAVLDRDITVHHGRGSIVYARPGPPGTAEIGGRVISDGVMPGALG</sequence>
<dbReference type="RefSeq" id="WP_205634580.1">
    <property type="nucleotide sequence ID" value="NZ_LFOE01000007.1"/>
</dbReference>
<dbReference type="SUPFAM" id="SSF54506">
    <property type="entry name" value="Diaminopimelate epimerase-like"/>
    <property type="match status" value="1"/>
</dbReference>
<proteinExistence type="predicted"/>
<gene>
    <name evidence="2" type="ORF">ACT18_07475</name>
</gene>
<dbReference type="PATRIC" id="fig|354243.3.peg.1559"/>